<evidence type="ECO:0000313" key="2">
    <source>
        <dbReference type="Proteomes" id="UP000189940"/>
    </source>
</evidence>
<sequence length="65" mass="7354">MVSSKPGDRLETDPMRADDLYRLHCDEHLRRSNRVFACNAGLLGPAQNWQGPILSRACNNGERIM</sequence>
<reference evidence="1 2" key="1">
    <citation type="submission" date="2017-02" db="EMBL/GenBank/DDBJ databases">
        <title>Genome sequence of the nitrite-oxidizing bacterium Nitrobacter vulgaris strain Ab1.</title>
        <authorList>
            <person name="Mellbye B.L."/>
            <person name="Davis E.W."/>
            <person name="Spieck E."/>
            <person name="Chang J.H."/>
            <person name="Bottomley P.J."/>
            <person name="Sayavedra-Soto L.A."/>
        </authorList>
    </citation>
    <scope>NUCLEOTIDE SEQUENCE [LARGE SCALE GENOMIC DNA]</scope>
    <source>
        <strain evidence="1 2">Ab1</strain>
    </source>
</reference>
<evidence type="ECO:0000313" key="1">
    <source>
        <dbReference type="EMBL" id="OPH84098.1"/>
    </source>
</evidence>
<proteinExistence type="predicted"/>
<dbReference type="Proteomes" id="UP000189940">
    <property type="component" value="Unassembled WGS sequence"/>
</dbReference>
<keyword evidence="2" id="KW-1185">Reference proteome</keyword>
<dbReference type="AlphaFoldDB" id="A0A1V4I1J0"/>
<dbReference type="EMBL" id="MWPQ01000010">
    <property type="protein sequence ID" value="OPH84098.1"/>
    <property type="molecule type" value="Genomic_DNA"/>
</dbReference>
<gene>
    <name evidence="1" type="ORF">B2M20_03900</name>
</gene>
<protein>
    <submittedName>
        <fullName evidence="1">Uncharacterized protein</fullName>
    </submittedName>
</protein>
<comment type="caution">
    <text evidence="1">The sequence shown here is derived from an EMBL/GenBank/DDBJ whole genome shotgun (WGS) entry which is preliminary data.</text>
</comment>
<accession>A0A1V4I1J0</accession>
<name>A0A1V4I1J0_NITVU</name>
<organism evidence="1 2">
    <name type="scientific">Nitrobacter vulgaris</name>
    <dbReference type="NCBI Taxonomy" id="29421"/>
    <lineage>
        <taxon>Bacteria</taxon>
        <taxon>Pseudomonadati</taxon>
        <taxon>Pseudomonadota</taxon>
        <taxon>Alphaproteobacteria</taxon>
        <taxon>Hyphomicrobiales</taxon>
        <taxon>Nitrobacteraceae</taxon>
        <taxon>Nitrobacter</taxon>
    </lineage>
</organism>